<protein>
    <submittedName>
        <fullName evidence="2">Uncharacterized protein</fullName>
    </submittedName>
</protein>
<evidence type="ECO:0000256" key="1">
    <source>
        <dbReference type="SAM" id="SignalP"/>
    </source>
</evidence>
<keyword evidence="1" id="KW-0732">Signal</keyword>
<reference evidence="2 3" key="1">
    <citation type="submission" date="2013-05" db="EMBL/GenBank/DDBJ databases">
        <title>Drechslerella stenobrocha genome reveals carnivorous origination and mechanical trapping mechanism of predatory fungi.</title>
        <authorList>
            <person name="Liu X."/>
            <person name="Zhang W."/>
            <person name="Liu K."/>
        </authorList>
    </citation>
    <scope>NUCLEOTIDE SEQUENCE [LARGE SCALE GENOMIC DNA]</scope>
    <source>
        <strain evidence="2 3">248</strain>
    </source>
</reference>
<proteinExistence type="predicted"/>
<dbReference type="AlphaFoldDB" id="W7I138"/>
<feature type="chain" id="PRO_5004893627" evidence="1">
    <location>
        <begin position="31"/>
        <end position="350"/>
    </location>
</feature>
<sequence>MRPARKASRLLSIAGCLALLSILLPPIIDARKTVTPNYLRVYVEGHSALQRLATLTRVSLATTSPFAGDPEIEESWTAARAAAIAIAGGDEAEIVARPPFLWIYRAAQTQLSRSLDQLIRAVTNIDYATVRFQPEPERLADSFNLRLINEAARDETLRALRALADLNSQTLTDWNVNINPDFYSDEPDLRDDPLAEEEATNVMVSLDGFHNELPENPTPITIARYILGVRRVDVAPGEQVLLVVNNHGAEQLAAGLKPLAAALASRRDEFEVARRRAFKFLPRETQLVDTAYAQAVAMGRFFGISARFVTEFAHEIDGLALNELQDNTLADRRRLHSHRRPRAFVVDDYL</sequence>
<keyword evidence="3" id="KW-1185">Reference proteome</keyword>
<dbReference type="EMBL" id="KI966419">
    <property type="protein sequence ID" value="EWC46242.1"/>
    <property type="molecule type" value="Genomic_DNA"/>
</dbReference>
<evidence type="ECO:0000313" key="3">
    <source>
        <dbReference type="Proteomes" id="UP000024837"/>
    </source>
</evidence>
<accession>W7I138</accession>
<dbReference type="Proteomes" id="UP000024837">
    <property type="component" value="Unassembled WGS sequence"/>
</dbReference>
<organism evidence="2 3">
    <name type="scientific">Drechslerella stenobrocha 248</name>
    <dbReference type="NCBI Taxonomy" id="1043628"/>
    <lineage>
        <taxon>Eukaryota</taxon>
        <taxon>Fungi</taxon>
        <taxon>Dikarya</taxon>
        <taxon>Ascomycota</taxon>
        <taxon>Pezizomycotina</taxon>
        <taxon>Orbiliomycetes</taxon>
        <taxon>Orbiliales</taxon>
        <taxon>Orbiliaceae</taxon>
        <taxon>Drechslerella</taxon>
    </lineage>
</organism>
<evidence type="ECO:0000313" key="2">
    <source>
        <dbReference type="EMBL" id="EWC46242.1"/>
    </source>
</evidence>
<dbReference type="HOGENOM" id="CLU_792331_0_0_1"/>
<name>W7I138_9PEZI</name>
<feature type="signal peptide" evidence="1">
    <location>
        <begin position="1"/>
        <end position="30"/>
    </location>
</feature>
<gene>
    <name evidence="2" type="ORF">DRE_04413</name>
</gene>